<dbReference type="RefSeq" id="WP_229491316.1">
    <property type="nucleotide sequence ID" value="NZ_JAIVFQ010000223.1"/>
</dbReference>
<accession>A0ABS8IPP4</accession>
<dbReference type="Proteomes" id="UP001199525">
    <property type="component" value="Unassembled WGS sequence"/>
</dbReference>
<keyword evidence="2" id="KW-1185">Reference proteome</keyword>
<dbReference type="EMBL" id="JAIVFQ010000223">
    <property type="protein sequence ID" value="MCC5605167.1"/>
    <property type="molecule type" value="Genomic_DNA"/>
</dbReference>
<evidence type="ECO:0000313" key="2">
    <source>
        <dbReference type="Proteomes" id="UP001199525"/>
    </source>
</evidence>
<evidence type="ECO:0000313" key="1">
    <source>
        <dbReference type="EMBL" id="MCC5605167.1"/>
    </source>
</evidence>
<sequence>MQLYKETVEVDKRKADTGTTAATGLEGLTVLALKNLCVQGVLQMLIKNMQAFLTFAFSKVTIKFDNLSFDSDRNFTYSSALEEC</sequence>
<comment type="caution">
    <text evidence="1">The sequence shown here is derived from an EMBL/GenBank/DDBJ whole genome shotgun (WGS) entry which is preliminary data.</text>
</comment>
<protein>
    <recommendedName>
        <fullName evidence="3">Transposase</fullName>
    </recommendedName>
</protein>
<evidence type="ECO:0008006" key="3">
    <source>
        <dbReference type="Google" id="ProtNLM"/>
    </source>
</evidence>
<name>A0ABS8IPP4_9NOSO</name>
<organism evidence="1 2">
    <name type="scientific">Nostoc favosum CHAB5714</name>
    <dbReference type="NCBI Taxonomy" id="2780399"/>
    <lineage>
        <taxon>Bacteria</taxon>
        <taxon>Bacillati</taxon>
        <taxon>Cyanobacteriota</taxon>
        <taxon>Cyanophyceae</taxon>
        <taxon>Nostocales</taxon>
        <taxon>Nostocaceae</taxon>
        <taxon>Nostoc</taxon>
        <taxon>Nostoc favosum</taxon>
    </lineage>
</organism>
<reference evidence="1 2" key="1">
    <citation type="journal article" date="2021" name="Microorganisms">
        <title>Genome Evolution of Filamentous Cyanobacterium Nostoc Species: From Facultative Symbiosis to Free Living.</title>
        <authorList>
            <person name="Huo D."/>
            <person name="Li H."/>
            <person name="Cai F."/>
            <person name="Guo X."/>
            <person name="Qiao Z."/>
            <person name="Wang W."/>
            <person name="Yu G."/>
            <person name="Li R."/>
        </authorList>
    </citation>
    <scope>NUCLEOTIDE SEQUENCE [LARGE SCALE GENOMIC DNA]</scope>
    <source>
        <strain evidence="1 2">CHAB 5714</strain>
    </source>
</reference>
<proteinExistence type="predicted"/>
<gene>
    <name evidence="1" type="ORF">LC586_40245</name>
</gene>